<dbReference type="PANTHER" id="PTHR12174">
    <property type="entry name" value="SIGNAL PEPTIDE PEPTIDASE"/>
    <property type="match status" value="1"/>
</dbReference>
<keyword evidence="7 9" id="KW-0472">Membrane</keyword>
<comment type="caution">
    <text evidence="10">The sequence shown here is derived from an EMBL/GenBank/DDBJ whole genome shotgun (WGS) entry which is preliminary data.</text>
</comment>
<keyword evidence="5" id="KW-0256">Endoplasmic reticulum</keyword>
<comment type="subcellular location">
    <subcellularLocation>
        <location evidence="1">Endoplasmic reticulum membrane</location>
        <topology evidence="1">Multi-pass membrane protein</topology>
    </subcellularLocation>
</comment>
<sequence>MDANSTNVTLSEGNSTLNSAVPAGILDRLLKPDFLILEAKVILSALSIIWLAAHASLRRPPSAAPSKKKGKDVKDIQFTEGLVASDAIMFPVMAAIVLVGLYYLMEYLQDPDVLNKILRVYISIIAIAGMGRLAADALNILTSIVFPDMWVDRQGRLHTIGPKDESNGAEVTVPARSPFPGVFGRYHLSDRLVEMAWEVRHLFTEEWTARFAVHGLVFVKFNLRLNSLLGILIAILVSIAYHVMDWHILANLIGSAITYSSFSLLFPTSFAIGSMVLWGLFVYDIVMVFYTPFMITVAKNVDAPIKLVFHGPSGVSLLGLGDIVVPGLLLGLALRFDLYRHYQKKIKLEPVELTKEVQTHGSGGSVATVDVQYKKVKAAYVDSQGQWGNRFWTTPLGRLFPVRVAVSVWEATAFPKPYFYAAFGGYFLGMLVTLSVMAVFQHGQPALLYLVPGVTGSLWLTAVVRGELKEFWAYTEDGSLDVADVVVEVDADGQVVKEIKKSKAEDVKGEDGEEEKEKPGAEKGKDGDYEVFLFSITAPRRRVAKQD</sequence>
<dbReference type="GO" id="GO:0042500">
    <property type="term" value="F:aspartic endopeptidase activity, intramembrane cleaving"/>
    <property type="evidence" value="ECO:0007669"/>
    <property type="project" value="InterPro"/>
</dbReference>
<feature type="transmembrane region" description="Helical" evidence="9">
    <location>
        <begin position="275"/>
        <end position="295"/>
    </location>
</feature>
<dbReference type="AlphaFoldDB" id="A0AAJ0BMM0"/>
<keyword evidence="4" id="KW-0378">Hydrolase</keyword>
<evidence type="ECO:0000256" key="5">
    <source>
        <dbReference type="ARBA" id="ARBA00022824"/>
    </source>
</evidence>
<dbReference type="InterPro" id="IPR006639">
    <property type="entry name" value="Preselin/SPP"/>
</dbReference>
<evidence type="ECO:0000256" key="2">
    <source>
        <dbReference type="ARBA" id="ARBA00006859"/>
    </source>
</evidence>
<protein>
    <submittedName>
        <fullName evidence="10">Signal peptide peptidase-domain-containing protein</fullName>
    </submittedName>
</protein>
<feature type="transmembrane region" description="Helical" evidence="9">
    <location>
        <begin position="418"/>
        <end position="440"/>
    </location>
</feature>
<dbReference type="SMART" id="SM00730">
    <property type="entry name" value="PSN"/>
    <property type="match status" value="1"/>
</dbReference>
<evidence type="ECO:0000256" key="9">
    <source>
        <dbReference type="SAM" id="Phobius"/>
    </source>
</evidence>
<evidence type="ECO:0000256" key="8">
    <source>
        <dbReference type="SAM" id="MobiDB-lite"/>
    </source>
</evidence>
<accession>A0AAJ0BMM0</accession>
<dbReference type="GO" id="GO:0033619">
    <property type="term" value="P:membrane protein proteolysis"/>
    <property type="evidence" value="ECO:0007669"/>
    <property type="project" value="TreeGrafter"/>
</dbReference>
<feature type="transmembrane region" description="Helical" evidence="9">
    <location>
        <begin position="117"/>
        <end position="135"/>
    </location>
</feature>
<proteinExistence type="inferred from homology"/>
<evidence type="ECO:0000313" key="10">
    <source>
        <dbReference type="EMBL" id="KAK1758706.1"/>
    </source>
</evidence>
<feature type="region of interest" description="Disordered" evidence="8">
    <location>
        <begin position="502"/>
        <end position="527"/>
    </location>
</feature>
<dbReference type="InterPro" id="IPR007369">
    <property type="entry name" value="Peptidase_A22B_SPP"/>
</dbReference>
<feature type="transmembrane region" description="Helical" evidence="9">
    <location>
        <begin position="446"/>
        <end position="464"/>
    </location>
</feature>
<evidence type="ECO:0000256" key="6">
    <source>
        <dbReference type="ARBA" id="ARBA00022989"/>
    </source>
</evidence>
<evidence type="ECO:0000313" key="11">
    <source>
        <dbReference type="Proteomes" id="UP001239445"/>
    </source>
</evidence>
<gene>
    <name evidence="10" type="ORF">QBC47DRAFT_318166</name>
</gene>
<feature type="transmembrane region" description="Helical" evidence="9">
    <location>
        <begin position="315"/>
        <end position="336"/>
    </location>
</feature>
<dbReference type="Proteomes" id="UP001239445">
    <property type="component" value="Unassembled WGS sequence"/>
</dbReference>
<feature type="transmembrane region" description="Helical" evidence="9">
    <location>
        <begin position="249"/>
        <end position="268"/>
    </location>
</feature>
<keyword evidence="11" id="KW-1185">Reference proteome</keyword>
<keyword evidence="6 9" id="KW-1133">Transmembrane helix</keyword>
<dbReference type="GO" id="GO:0098553">
    <property type="term" value="C:lumenal side of endoplasmic reticulum membrane"/>
    <property type="evidence" value="ECO:0007669"/>
    <property type="project" value="TreeGrafter"/>
</dbReference>
<dbReference type="PANTHER" id="PTHR12174:SF23">
    <property type="entry name" value="MINOR HISTOCOMPATIBILITY ANTIGEN H13"/>
    <property type="match status" value="1"/>
</dbReference>
<evidence type="ECO:0000256" key="3">
    <source>
        <dbReference type="ARBA" id="ARBA00022692"/>
    </source>
</evidence>
<organism evidence="10 11">
    <name type="scientific">Echria macrotheca</name>
    <dbReference type="NCBI Taxonomy" id="438768"/>
    <lineage>
        <taxon>Eukaryota</taxon>
        <taxon>Fungi</taxon>
        <taxon>Dikarya</taxon>
        <taxon>Ascomycota</taxon>
        <taxon>Pezizomycotina</taxon>
        <taxon>Sordariomycetes</taxon>
        <taxon>Sordariomycetidae</taxon>
        <taxon>Sordariales</taxon>
        <taxon>Schizotheciaceae</taxon>
        <taxon>Echria</taxon>
    </lineage>
</organism>
<comment type="similarity">
    <text evidence="2">Belongs to the peptidase A22B family.</text>
</comment>
<evidence type="ECO:0000256" key="1">
    <source>
        <dbReference type="ARBA" id="ARBA00004477"/>
    </source>
</evidence>
<name>A0AAJ0BMM0_9PEZI</name>
<feature type="transmembrane region" description="Helical" evidence="9">
    <location>
        <begin position="225"/>
        <end position="243"/>
    </location>
</feature>
<dbReference type="GO" id="GO:0098554">
    <property type="term" value="C:cytoplasmic side of endoplasmic reticulum membrane"/>
    <property type="evidence" value="ECO:0007669"/>
    <property type="project" value="TreeGrafter"/>
</dbReference>
<reference evidence="10" key="1">
    <citation type="submission" date="2023-06" db="EMBL/GenBank/DDBJ databases">
        <title>Genome-scale phylogeny and comparative genomics of the fungal order Sordariales.</title>
        <authorList>
            <consortium name="Lawrence Berkeley National Laboratory"/>
            <person name="Hensen N."/>
            <person name="Bonometti L."/>
            <person name="Westerberg I."/>
            <person name="Brannstrom I.O."/>
            <person name="Guillou S."/>
            <person name="Cros-Aarteil S."/>
            <person name="Calhoun S."/>
            <person name="Haridas S."/>
            <person name="Kuo A."/>
            <person name="Mondo S."/>
            <person name="Pangilinan J."/>
            <person name="Riley R."/>
            <person name="Labutti K."/>
            <person name="Andreopoulos B."/>
            <person name="Lipzen A."/>
            <person name="Chen C."/>
            <person name="Yanf M."/>
            <person name="Daum C."/>
            <person name="Ng V."/>
            <person name="Clum A."/>
            <person name="Steindorff A."/>
            <person name="Ohm R."/>
            <person name="Martin F."/>
            <person name="Silar P."/>
            <person name="Natvig D."/>
            <person name="Lalanne C."/>
            <person name="Gautier V."/>
            <person name="Ament-Velasquez S.L."/>
            <person name="Kruys A."/>
            <person name="Hutchinson M.I."/>
            <person name="Powell A.J."/>
            <person name="Barry K."/>
            <person name="Miller A.N."/>
            <person name="Grigoriev I.V."/>
            <person name="Debuchy R."/>
            <person name="Gladieux P."/>
            <person name="Thoren M.H."/>
            <person name="Johannesson H."/>
        </authorList>
    </citation>
    <scope>NUCLEOTIDE SEQUENCE</scope>
    <source>
        <strain evidence="10">PSN4</strain>
    </source>
</reference>
<evidence type="ECO:0000256" key="7">
    <source>
        <dbReference type="ARBA" id="ARBA00023136"/>
    </source>
</evidence>
<evidence type="ECO:0000256" key="4">
    <source>
        <dbReference type="ARBA" id="ARBA00022801"/>
    </source>
</evidence>
<feature type="transmembrane region" description="Helical" evidence="9">
    <location>
        <begin position="78"/>
        <end position="105"/>
    </location>
</feature>
<dbReference type="EMBL" id="MU839829">
    <property type="protein sequence ID" value="KAK1758706.1"/>
    <property type="molecule type" value="Genomic_DNA"/>
</dbReference>
<dbReference type="GO" id="GO:0006465">
    <property type="term" value="P:signal peptide processing"/>
    <property type="evidence" value="ECO:0007669"/>
    <property type="project" value="TreeGrafter"/>
</dbReference>
<keyword evidence="3 9" id="KW-0812">Transmembrane</keyword>
<dbReference type="Pfam" id="PF04258">
    <property type="entry name" value="Peptidase_A22B"/>
    <property type="match status" value="1"/>
</dbReference>